<reference evidence="3 4" key="1">
    <citation type="journal article" date="2018" name="Nat. Ecol. Evol.">
        <title>Genomic signatures of mitonuclear coevolution across populations of Tigriopus californicus.</title>
        <authorList>
            <person name="Barreto F.S."/>
            <person name="Watson E.T."/>
            <person name="Lima T.G."/>
            <person name="Willett C.S."/>
            <person name="Edmands S."/>
            <person name="Li W."/>
            <person name="Burton R.S."/>
        </authorList>
    </citation>
    <scope>NUCLEOTIDE SEQUENCE [LARGE SCALE GENOMIC DNA]</scope>
    <source>
        <strain evidence="3 4">San Diego</strain>
    </source>
</reference>
<dbReference type="PROSITE" id="PS51186">
    <property type="entry name" value="GNAT"/>
    <property type="match status" value="1"/>
</dbReference>
<accession>A0A553P3Y0</accession>
<dbReference type="GO" id="GO:0005737">
    <property type="term" value="C:cytoplasm"/>
    <property type="evidence" value="ECO:0007669"/>
    <property type="project" value="TreeGrafter"/>
</dbReference>
<protein>
    <recommendedName>
        <fullName evidence="2">N-acetyltransferase domain-containing protein</fullName>
    </recommendedName>
</protein>
<dbReference type="InterPro" id="IPR016181">
    <property type="entry name" value="Acyl_CoA_acyltransferase"/>
</dbReference>
<dbReference type="Pfam" id="PF00583">
    <property type="entry name" value="Acetyltransf_1"/>
    <property type="match status" value="1"/>
</dbReference>
<dbReference type="Proteomes" id="UP000318571">
    <property type="component" value="Chromosome 7"/>
</dbReference>
<dbReference type="PANTHER" id="PTHR13538">
    <property type="entry name" value="N-ACETYLTRANSFERASE 6"/>
    <property type="match status" value="1"/>
</dbReference>
<dbReference type="GO" id="GO:1905502">
    <property type="term" value="F:acetyl-CoA binding"/>
    <property type="evidence" value="ECO:0007669"/>
    <property type="project" value="TreeGrafter"/>
</dbReference>
<name>A0A553P3Y0_TIGCA</name>
<evidence type="ECO:0000313" key="3">
    <source>
        <dbReference type="EMBL" id="TRY72398.1"/>
    </source>
</evidence>
<sequence>MDLFTLHGEVSQSQPEIRTQCFEILQAEWPRSEALRWRTLDGSRESLPMSLALASPEPAHPMSSLSVPLPPTPGAPYYVVYGSARLALIPSDPQSSVWVESVVVRPGLRGRGLGQYLMLGLEGFCRARGYRRMYLCTIDQQVFYSKLGYSFCPPITYYGGLLDITQLPTSTHHHRNHPSPKSRAQTPPHQAEPSDALTSTASETPEPTPPPPPPPPPASPITPINTVAQNCGVGQPNDSPARQ</sequence>
<proteinExistence type="predicted"/>
<gene>
    <name evidence="3" type="ORF">TCAL_00291</name>
</gene>
<dbReference type="SUPFAM" id="SSF55729">
    <property type="entry name" value="Acyl-CoA N-acyltransferases (Nat)"/>
    <property type="match status" value="1"/>
</dbReference>
<comment type="caution">
    <text evidence="3">The sequence shown here is derived from an EMBL/GenBank/DDBJ whole genome shotgun (WGS) entry which is preliminary data.</text>
</comment>
<dbReference type="OMA" id="MLETCDC"/>
<dbReference type="STRING" id="6832.A0A553P3Y0"/>
<keyword evidence="4" id="KW-1185">Reference proteome</keyword>
<dbReference type="EMBL" id="VCGU01000008">
    <property type="protein sequence ID" value="TRY72398.1"/>
    <property type="molecule type" value="Genomic_DNA"/>
</dbReference>
<evidence type="ECO:0000256" key="1">
    <source>
        <dbReference type="SAM" id="MobiDB-lite"/>
    </source>
</evidence>
<dbReference type="AlphaFoldDB" id="A0A553P3Y0"/>
<dbReference type="GO" id="GO:0008080">
    <property type="term" value="F:N-acetyltransferase activity"/>
    <property type="evidence" value="ECO:0007669"/>
    <property type="project" value="InterPro"/>
</dbReference>
<feature type="region of interest" description="Disordered" evidence="1">
    <location>
        <begin position="169"/>
        <end position="243"/>
    </location>
</feature>
<dbReference type="CDD" id="cd04301">
    <property type="entry name" value="NAT_SF"/>
    <property type="match status" value="1"/>
</dbReference>
<feature type="domain" description="N-acetyltransferase" evidence="2">
    <location>
        <begin position="8"/>
        <end position="168"/>
    </location>
</feature>
<evidence type="ECO:0000313" key="4">
    <source>
        <dbReference type="Proteomes" id="UP000318571"/>
    </source>
</evidence>
<dbReference type="InterPro" id="IPR000182">
    <property type="entry name" value="GNAT_dom"/>
</dbReference>
<feature type="compositionally biased region" description="Basic residues" evidence="1">
    <location>
        <begin position="171"/>
        <end position="180"/>
    </location>
</feature>
<dbReference type="PANTHER" id="PTHR13538:SF4">
    <property type="entry name" value="N-ALPHA-ACETYLTRANSFERASE 80"/>
    <property type="match status" value="1"/>
</dbReference>
<dbReference type="InterPro" id="IPR039840">
    <property type="entry name" value="NAA80"/>
</dbReference>
<organism evidence="3 4">
    <name type="scientific">Tigriopus californicus</name>
    <name type="common">Marine copepod</name>
    <dbReference type="NCBI Taxonomy" id="6832"/>
    <lineage>
        <taxon>Eukaryota</taxon>
        <taxon>Metazoa</taxon>
        <taxon>Ecdysozoa</taxon>
        <taxon>Arthropoda</taxon>
        <taxon>Crustacea</taxon>
        <taxon>Multicrustacea</taxon>
        <taxon>Hexanauplia</taxon>
        <taxon>Copepoda</taxon>
        <taxon>Harpacticoida</taxon>
        <taxon>Harpacticidae</taxon>
        <taxon>Tigriopus</taxon>
    </lineage>
</organism>
<evidence type="ECO:0000259" key="2">
    <source>
        <dbReference type="PROSITE" id="PS51186"/>
    </source>
</evidence>
<feature type="compositionally biased region" description="Pro residues" evidence="1">
    <location>
        <begin position="206"/>
        <end position="220"/>
    </location>
</feature>
<dbReference type="Gene3D" id="3.40.630.30">
    <property type="match status" value="1"/>
</dbReference>